<dbReference type="HOGENOM" id="CLU_025996_4_4_10"/>
<dbReference type="InterPro" id="IPR029044">
    <property type="entry name" value="Nucleotide-diphossugar_trans"/>
</dbReference>
<dbReference type="AlphaFoldDB" id="E4TQN1"/>
<dbReference type="STRING" id="643867.Ftrac_0590"/>
<organism evidence="2 3">
    <name type="scientific">Marivirga tractuosa (strain ATCC 23168 / DSM 4126 / NBRC 15989 / NCIMB 1408 / VKM B-1430 / H-43)</name>
    <name type="common">Microscilla tractuosa</name>
    <name type="synonym">Flexibacter tractuosus</name>
    <dbReference type="NCBI Taxonomy" id="643867"/>
    <lineage>
        <taxon>Bacteria</taxon>
        <taxon>Pseudomonadati</taxon>
        <taxon>Bacteroidota</taxon>
        <taxon>Cytophagia</taxon>
        <taxon>Cytophagales</taxon>
        <taxon>Marivirgaceae</taxon>
        <taxon>Marivirga</taxon>
    </lineage>
</organism>
<reference evidence="2 3" key="1">
    <citation type="journal article" date="2011" name="Stand. Genomic Sci.">
        <title>Complete genome sequence of Marivirga tractuosa type strain (H-43).</title>
        <authorList>
            <person name="Pagani I."/>
            <person name="Chertkov O."/>
            <person name="Lapidus A."/>
            <person name="Lucas S."/>
            <person name="Del Rio T.G."/>
            <person name="Tice H."/>
            <person name="Copeland A."/>
            <person name="Cheng J.F."/>
            <person name="Nolan M."/>
            <person name="Saunders E."/>
            <person name="Pitluck S."/>
            <person name="Held B."/>
            <person name="Goodwin L."/>
            <person name="Liolios K."/>
            <person name="Ovchinikova G."/>
            <person name="Ivanova N."/>
            <person name="Mavromatis K."/>
            <person name="Pati A."/>
            <person name="Chen A."/>
            <person name="Palaniappan K."/>
            <person name="Land M."/>
            <person name="Hauser L."/>
            <person name="Jeffries C.D."/>
            <person name="Detter J.C."/>
            <person name="Han C."/>
            <person name="Tapia R."/>
            <person name="Ngatchou-Djao O.D."/>
            <person name="Rohde M."/>
            <person name="Goker M."/>
            <person name="Spring S."/>
            <person name="Sikorski J."/>
            <person name="Woyke T."/>
            <person name="Bristow J."/>
            <person name="Eisen J.A."/>
            <person name="Markowitz V."/>
            <person name="Hugenholtz P."/>
            <person name="Klenk H.P."/>
            <person name="Kyrpides N.C."/>
        </authorList>
    </citation>
    <scope>NUCLEOTIDE SEQUENCE [LARGE SCALE GENOMIC DNA]</scope>
    <source>
        <strain evidence="3">ATCC 23168 / DSM 4126 / NBRC 15989 / NCIMB 1408 / VKM B-1430 / H-43</strain>
    </source>
</reference>
<sequence>MDKPLVSTCIIAYNHEAYIEECLLGALKQKLEYPYEIVIGEDKSTDKTLKICREYASKFPDKIRLLERTENLGMNGNWVDTIKNCNGKYIALCEGDDYWTDPLKLQKQADLLENDEEFVLSYHNAMCINEDNSNSLGLKLNKSECKDFEGEKLKRIVTLPTSGVLFRKFNIDLIPDGFYKVLNADTFLWAILGEFGGAKYLDTVEPSRYRIHDLGIYSSLNKFERNAKRLDTFKYIQAYYKKDKDIYSFYKEKIRTRKFYMLKSSIKQLNIKKTIYSIKIIFLK</sequence>
<gene>
    <name evidence="2" type="ordered locus">Ftrac_0590</name>
</gene>
<evidence type="ECO:0000313" key="3">
    <source>
        <dbReference type="Proteomes" id="UP000008720"/>
    </source>
</evidence>
<keyword evidence="3" id="KW-1185">Reference proteome</keyword>
<dbReference type="GO" id="GO:0016758">
    <property type="term" value="F:hexosyltransferase activity"/>
    <property type="evidence" value="ECO:0007669"/>
    <property type="project" value="UniProtKB-ARBA"/>
</dbReference>
<dbReference type="Gene3D" id="3.90.550.10">
    <property type="entry name" value="Spore Coat Polysaccharide Biosynthesis Protein SpsA, Chain A"/>
    <property type="match status" value="1"/>
</dbReference>
<dbReference type="PANTHER" id="PTHR22916:SF3">
    <property type="entry name" value="UDP-GLCNAC:BETAGAL BETA-1,3-N-ACETYLGLUCOSAMINYLTRANSFERASE-LIKE PROTEIN 1"/>
    <property type="match status" value="1"/>
</dbReference>
<dbReference type="CAZy" id="GT2">
    <property type="family name" value="Glycosyltransferase Family 2"/>
</dbReference>
<name>E4TQN1_MARTH</name>
<dbReference type="eggNOG" id="COG0463">
    <property type="taxonomic scope" value="Bacteria"/>
</dbReference>
<keyword evidence="2" id="KW-0808">Transferase</keyword>
<dbReference type="Pfam" id="PF00535">
    <property type="entry name" value="Glycos_transf_2"/>
    <property type="match status" value="1"/>
</dbReference>
<evidence type="ECO:0000313" key="2">
    <source>
        <dbReference type="EMBL" id="ADR20592.1"/>
    </source>
</evidence>
<dbReference type="InterPro" id="IPR001173">
    <property type="entry name" value="Glyco_trans_2-like"/>
</dbReference>
<accession>E4TQN1</accession>
<dbReference type="RefSeq" id="WP_013452743.1">
    <property type="nucleotide sequence ID" value="NC_014759.1"/>
</dbReference>
<dbReference type="Proteomes" id="UP000008720">
    <property type="component" value="Chromosome"/>
</dbReference>
<dbReference type="PANTHER" id="PTHR22916">
    <property type="entry name" value="GLYCOSYLTRANSFERASE"/>
    <property type="match status" value="1"/>
</dbReference>
<feature type="domain" description="Glycosyltransferase 2-like" evidence="1">
    <location>
        <begin position="7"/>
        <end position="139"/>
    </location>
</feature>
<evidence type="ECO:0000259" key="1">
    <source>
        <dbReference type="Pfam" id="PF00535"/>
    </source>
</evidence>
<dbReference type="SUPFAM" id="SSF53448">
    <property type="entry name" value="Nucleotide-diphospho-sugar transferases"/>
    <property type="match status" value="1"/>
</dbReference>
<dbReference type="EMBL" id="CP002349">
    <property type="protein sequence ID" value="ADR20592.1"/>
    <property type="molecule type" value="Genomic_DNA"/>
</dbReference>
<dbReference type="OrthoDB" id="199095at2"/>
<proteinExistence type="predicted"/>
<dbReference type="KEGG" id="mtt:Ftrac_0590"/>
<protein>
    <submittedName>
        <fullName evidence="2">Glycosyl transferase family 2</fullName>
    </submittedName>
</protein>